<sequence>MSVPIIDMSKVKDERKEMAAKIVKALETSGFLYLDNVPGLDHKKLFETCKWFFSQPWEFKEKLQRNAWSPENKNYFRGYFPVVAKEPSRKEGFEIGRDVDRNDPSVRPENWFYEPNVWPEGQEEFKSYMKQNYEVMHETAMEMLRLIAIGLGLEEDAMVYLFAKKPCSTFRIMHYPPWDGKPPENALIEDGKVLTTPDHSDSNFITLLINFNYVGLERLSPEGQWVAVPPRPGSLIMNIGDLLDRMTGNRFKATRHRVIDIGVDRYSIPFFLEPEFEADVGRNFLAEAGKDHVIESYGRYMIHVTKYVRKYFEFKVLPDFLNVKDSLKDKEAQEASI</sequence>
<keyword evidence="4" id="KW-1185">Reference proteome</keyword>
<dbReference type="Gene3D" id="2.60.120.330">
    <property type="entry name" value="B-lactam Antibiotic, Isopenicillin N Synthase, Chain"/>
    <property type="match status" value="1"/>
</dbReference>
<dbReference type="PANTHER" id="PTHR47990">
    <property type="entry name" value="2-OXOGLUTARATE (2OG) AND FE(II)-DEPENDENT OXYGENASE SUPERFAMILY PROTEIN-RELATED"/>
    <property type="match status" value="1"/>
</dbReference>
<comment type="caution">
    <text evidence="3">The sequence shown here is derived from an EMBL/GenBank/DDBJ whole genome shotgun (WGS) entry which is preliminary data.</text>
</comment>
<dbReference type="SUPFAM" id="SSF51197">
    <property type="entry name" value="Clavaminate synthase-like"/>
    <property type="match status" value="1"/>
</dbReference>
<evidence type="ECO:0000259" key="2">
    <source>
        <dbReference type="PROSITE" id="PS51471"/>
    </source>
</evidence>
<evidence type="ECO:0000313" key="3">
    <source>
        <dbReference type="EMBL" id="KAK3093075.1"/>
    </source>
</evidence>
<dbReference type="PRINTS" id="PR00682">
    <property type="entry name" value="IPNSYNTHASE"/>
</dbReference>
<feature type="domain" description="Fe2OG dioxygenase" evidence="2">
    <location>
        <begin position="165"/>
        <end position="274"/>
    </location>
</feature>
<keyword evidence="1" id="KW-0560">Oxidoreductase</keyword>
<dbReference type="EMBL" id="VSWD01000009">
    <property type="protein sequence ID" value="KAK3093075.1"/>
    <property type="molecule type" value="Genomic_DNA"/>
</dbReference>
<dbReference type="Pfam" id="PF03171">
    <property type="entry name" value="2OG-FeII_Oxy"/>
    <property type="match status" value="1"/>
</dbReference>
<dbReference type="AlphaFoldDB" id="A0AA88YB68"/>
<organism evidence="3 4">
    <name type="scientific">Pinctada imbricata</name>
    <name type="common">Atlantic pearl-oyster</name>
    <name type="synonym">Pinctada martensii</name>
    <dbReference type="NCBI Taxonomy" id="66713"/>
    <lineage>
        <taxon>Eukaryota</taxon>
        <taxon>Metazoa</taxon>
        <taxon>Spiralia</taxon>
        <taxon>Lophotrochozoa</taxon>
        <taxon>Mollusca</taxon>
        <taxon>Bivalvia</taxon>
        <taxon>Autobranchia</taxon>
        <taxon>Pteriomorphia</taxon>
        <taxon>Pterioida</taxon>
        <taxon>Pterioidea</taxon>
        <taxon>Pteriidae</taxon>
        <taxon>Pinctada</taxon>
    </lineage>
</organism>
<dbReference type="InterPro" id="IPR005123">
    <property type="entry name" value="Oxoglu/Fe-dep_dioxygenase_dom"/>
</dbReference>
<gene>
    <name evidence="3" type="ORF">FSP39_010740</name>
</gene>
<dbReference type="InterPro" id="IPR050231">
    <property type="entry name" value="Iron_ascorbate_oxido_reductase"/>
</dbReference>
<dbReference type="Pfam" id="PF14226">
    <property type="entry name" value="DIOX_N"/>
    <property type="match status" value="1"/>
</dbReference>
<evidence type="ECO:0000313" key="4">
    <source>
        <dbReference type="Proteomes" id="UP001186944"/>
    </source>
</evidence>
<dbReference type="PROSITE" id="PS51471">
    <property type="entry name" value="FE2OG_OXY"/>
    <property type="match status" value="1"/>
</dbReference>
<evidence type="ECO:0000256" key="1">
    <source>
        <dbReference type="RuleBase" id="RU003682"/>
    </source>
</evidence>
<keyword evidence="1" id="KW-0479">Metal-binding</keyword>
<dbReference type="InterPro" id="IPR026992">
    <property type="entry name" value="DIOX_N"/>
</dbReference>
<dbReference type="Proteomes" id="UP001186944">
    <property type="component" value="Unassembled WGS sequence"/>
</dbReference>
<accession>A0AA88YB68</accession>
<dbReference type="InterPro" id="IPR027443">
    <property type="entry name" value="IPNS-like_sf"/>
</dbReference>
<reference evidence="3" key="1">
    <citation type="submission" date="2019-08" db="EMBL/GenBank/DDBJ databases">
        <title>The improved chromosome-level genome for the pearl oyster Pinctada fucata martensii using PacBio sequencing and Hi-C.</title>
        <authorList>
            <person name="Zheng Z."/>
        </authorList>
    </citation>
    <scope>NUCLEOTIDE SEQUENCE</scope>
    <source>
        <strain evidence="3">ZZ-2019</strain>
        <tissue evidence="3">Adductor muscle</tissue>
    </source>
</reference>
<comment type="similarity">
    <text evidence="1">Belongs to the iron/ascorbate-dependent oxidoreductase family.</text>
</comment>
<keyword evidence="1" id="KW-0408">Iron</keyword>
<dbReference type="GO" id="GO:0046872">
    <property type="term" value="F:metal ion binding"/>
    <property type="evidence" value="ECO:0007669"/>
    <property type="project" value="UniProtKB-KW"/>
</dbReference>
<dbReference type="GO" id="GO:0016491">
    <property type="term" value="F:oxidoreductase activity"/>
    <property type="evidence" value="ECO:0007669"/>
    <property type="project" value="UniProtKB-KW"/>
</dbReference>
<protein>
    <recommendedName>
        <fullName evidence="2">Fe2OG dioxygenase domain-containing protein</fullName>
    </recommendedName>
</protein>
<name>A0AA88YB68_PINIB</name>
<dbReference type="InterPro" id="IPR044861">
    <property type="entry name" value="IPNS-like_FE2OG_OXY"/>
</dbReference>
<proteinExistence type="inferred from homology"/>